<dbReference type="AlphaFoldDB" id="A0AA37IYP5"/>
<organism evidence="1 2">
    <name type="scientific">Faecalibacterium gallinarum</name>
    <dbReference type="NCBI Taxonomy" id="2903556"/>
    <lineage>
        <taxon>Bacteria</taxon>
        <taxon>Bacillati</taxon>
        <taxon>Bacillota</taxon>
        <taxon>Clostridia</taxon>
        <taxon>Eubacteriales</taxon>
        <taxon>Oscillospiraceae</taxon>
        <taxon>Faecalibacterium</taxon>
    </lineage>
</organism>
<dbReference type="InterPro" id="IPR038735">
    <property type="entry name" value="MSMEG_1276-like_NTP-PPase_dom"/>
</dbReference>
<evidence type="ECO:0000313" key="2">
    <source>
        <dbReference type="Proteomes" id="UP001055185"/>
    </source>
</evidence>
<reference evidence="1" key="1">
    <citation type="journal article" date="2022" name="Int. J. Syst. Evol. Microbiol.">
        <title>Genome-based, phenotypic and chemotaxonomic classification of Faecalibacterium strains: proposal of three novel species Faecalibacterium duncaniae sp. nov., Faecalibacterium hattorii sp. nov. and Faecalibacterium gallinarum sp. nov. .</title>
        <authorList>
            <person name="Sakamoto M."/>
            <person name="Sakurai N."/>
            <person name="Tanno H."/>
            <person name="Iino T."/>
            <person name="Ohkuma M."/>
            <person name="Endo A."/>
        </authorList>
    </citation>
    <scope>NUCLEOTIDE SEQUENCE</scope>
    <source>
        <strain evidence="1">JCM 17207</strain>
    </source>
</reference>
<sequence length="105" mass="12119">MPVKTYHKLVRDRIPEIIKADGKTCVCETLSDEAYIRLLDQKLNEELAEYQESKSLEELADLLEVMQAVVRARGWTLDELEQVRADKAAERGGFAKKILLKEVWE</sequence>
<dbReference type="RefSeq" id="WP_238316832.1">
    <property type="nucleotide sequence ID" value="NZ_BQKV01000038.1"/>
</dbReference>
<comment type="caution">
    <text evidence="1">The sequence shown here is derived from an EMBL/GenBank/DDBJ whole genome shotgun (WGS) entry which is preliminary data.</text>
</comment>
<dbReference type="Proteomes" id="UP001055185">
    <property type="component" value="Unassembled WGS sequence"/>
</dbReference>
<keyword evidence="2" id="KW-1185">Reference proteome</keyword>
<accession>A0AA37IYP5</accession>
<evidence type="ECO:0000313" key="1">
    <source>
        <dbReference type="EMBL" id="GJN64638.1"/>
    </source>
</evidence>
<protein>
    <recommendedName>
        <fullName evidence="3">Phosphoribosyl-ATP pyrophosphohydrolase</fullName>
    </recommendedName>
</protein>
<evidence type="ECO:0008006" key="3">
    <source>
        <dbReference type="Google" id="ProtNLM"/>
    </source>
</evidence>
<dbReference type="CDD" id="cd11532">
    <property type="entry name" value="NTP-PPase_COG4997"/>
    <property type="match status" value="1"/>
</dbReference>
<dbReference type="EMBL" id="BQKV01000038">
    <property type="protein sequence ID" value="GJN64638.1"/>
    <property type="molecule type" value="Genomic_DNA"/>
</dbReference>
<proteinExistence type="predicted"/>
<gene>
    <name evidence="1" type="ORF">JCM17207_12630</name>
</gene>
<name>A0AA37IYP5_9FIRM</name>